<name>A0ABW9EXW7_9GAMM</name>
<evidence type="ECO:0000259" key="2">
    <source>
        <dbReference type="Pfam" id="PF16452"/>
    </source>
</evidence>
<proteinExistence type="predicted"/>
<feature type="domain" description="Bacteriophage CI repressor N-terminal" evidence="1">
    <location>
        <begin position="12"/>
        <end position="74"/>
    </location>
</feature>
<dbReference type="Proteomes" id="UP001629523">
    <property type="component" value="Unassembled WGS sequence"/>
</dbReference>
<dbReference type="RefSeq" id="WP_408573548.1">
    <property type="nucleotide sequence ID" value="NZ_JBBEST010000003.1"/>
</dbReference>
<dbReference type="EMBL" id="JBBEST010000003">
    <property type="protein sequence ID" value="MFM1346921.1"/>
    <property type="molecule type" value="Genomic_DNA"/>
</dbReference>
<reference evidence="3 4" key="1">
    <citation type="journal article" date="2024" name="Infect. Genet. Evol.">
        <title>Characteristics and comparative genome analysis of Yersinia enterocolitica and related species associated with human infections in Switzerland 2019-2023.</title>
        <authorList>
            <person name="Stevens M.J.A."/>
            <person name="Horlbog J.A."/>
            <person name="Diethelm A."/>
            <person name="Stephan R."/>
            <person name="Nuesch-Inderbinen M."/>
        </authorList>
    </citation>
    <scope>NUCLEOTIDE SEQUENCE [LARGE SCALE GENOMIC DNA]</scope>
    <source>
        <strain evidence="3 4">N20-0302</strain>
    </source>
</reference>
<dbReference type="Pfam" id="PF07022">
    <property type="entry name" value="Phage_CI_repr"/>
    <property type="match status" value="1"/>
</dbReference>
<comment type="caution">
    <text evidence="3">The sequence shown here is derived from an EMBL/GenBank/DDBJ whole genome shotgun (WGS) entry which is preliminary data.</text>
</comment>
<dbReference type="Gene3D" id="1.10.260.40">
    <property type="entry name" value="lambda repressor-like DNA-binding domains"/>
    <property type="match status" value="1"/>
</dbReference>
<sequence length="192" mass="21078">MNINFNSGGAKVLDRIVLAYGFSSKIMLAQHFEIAGSSLSNRYRRDTFPADFVVRCMIETGVSLKWLATGEGPMHEHRIEVGATITVDKKTLSNGKLTDAGTLILDLAFTPLPLKKPMAIVCDGNIYILETQINDLSDGKWLINIEDNSSIRDLALIPSKRIYVTGGSVPFECDLGDIKVLGRVIGIYSETK</sequence>
<dbReference type="Pfam" id="PF16452">
    <property type="entry name" value="Phage_CI_C"/>
    <property type="match status" value="1"/>
</dbReference>
<evidence type="ECO:0000259" key="1">
    <source>
        <dbReference type="Pfam" id="PF07022"/>
    </source>
</evidence>
<organism evidence="3 4">
    <name type="scientific">Yersinia proxima</name>
    <dbReference type="NCBI Taxonomy" id="2890316"/>
    <lineage>
        <taxon>Bacteria</taxon>
        <taxon>Pseudomonadati</taxon>
        <taxon>Pseudomonadota</taxon>
        <taxon>Gammaproteobacteria</taxon>
        <taxon>Enterobacterales</taxon>
        <taxon>Yersiniaceae</taxon>
        <taxon>Yersinia</taxon>
    </lineage>
</organism>
<keyword evidence="4" id="KW-1185">Reference proteome</keyword>
<dbReference type="InterPro" id="IPR032499">
    <property type="entry name" value="Phage_CI_C"/>
</dbReference>
<dbReference type="InterPro" id="IPR010982">
    <property type="entry name" value="Lambda_DNA-bd_dom_sf"/>
</dbReference>
<dbReference type="Gene3D" id="2.10.109.10">
    <property type="entry name" value="Umud Fragment, subunit A"/>
    <property type="match status" value="1"/>
</dbReference>
<evidence type="ECO:0000313" key="4">
    <source>
        <dbReference type="Proteomes" id="UP001629523"/>
    </source>
</evidence>
<accession>A0ABW9EXW7</accession>
<feature type="domain" description="Bacteriophage CI repressor C-terminal" evidence="2">
    <location>
        <begin position="87"/>
        <end position="185"/>
    </location>
</feature>
<evidence type="ECO:0000313" key="3">
    <source>
        <dbReference type="EMBL" id="MFM1346921.1"/>
    </source>
</evidence>
<gene>
    <name evidence="3" type="ORF">WFP14_10160</name>
</gene>
<protein>
    <submittedName>
        <fullName evidence="3">Phage repressor protein CI</fullName>
    </submittedName>
</protein>
<dbReference type="InterPro" id="IPR010744">
    <property type="entry name" value="Phage_CI_N"/>
</dbReference>